<evidence type="ECO:0000256" key="6">
    <source>
        <dbReference type="ARBA" id="ARBA00022833"/>
    </source>
</evidence>
<dbReference type="SUPFAM" id="SSF64438">
    <property type="entry name" value="CNF1/YfiH-like putative cysteine hydrolases"/>
    <property type="match status" value="1"/>
</dbReference>
<sequence length="254" mass="26020">MFAKPVHTPAADTGWFTPDWPAAANVGSLVTTRHGGVSPAPYGSLNLGDHVGDDAANVAANRALLRAALPAEPAWLQQVHGMTVVDAATVAPGSVPVADASFSRTPGAVCAVMTADCLPVLLADRAGTVVGAAHAGWRGLCGGVIEATIAAMGEPAANLVAYLGPAIGPEAFEVGAEVRAAFMAHDSHAAAAFDAIADGKYLADIYLLARQRLAAAGVTAVYGGDACTVIERERFFSYRRDQVTGRMASLIWLG</sequence>
<dbReference type="InterPro" id="IPR003730">
    <property type="entry name" value="Cu_polyphenol_OxRdtase"/>
</dbReference>
<evidence type="ECO:0000256" key="8">
    <source>
        <dbReference type="ARBA" id="ARBA00048968"/>
    </source>
</evidence>
<evidence type="ECO:0000313" key="11">
    <source>
        <dbReference type="EMBL" id="MDC7718639.1"/>
    </source>
</evidence>
<comment type="catalytic activity">
    <reaction evidence="1">
        <text>inosine + phosphate = alpha-D-ribose 1-phosphate + hypoxanthine</text>
        <dbReference type="Rhea" id="RHEA:27646"/>
        <dbReference type="ChEBI" id="CHEBI:17368"/>
        <dbReference type="ChEBI" id="CHEBI:17596"/>
        <dbReference type="ChEBI" id="CHEBI:43474"/>
        <dbReference type="ChEBI" id="CHEBI:57720"/>
        <dbReference type="EC" id="2.4.2.1"/>
    </reaction>
    <physiologicalReaction direction="left-to-right" evidence="1">
        <dbReference type="Rhea" id="RHEA:27647"/>
    </physiologicalReaction>
</comment>
<dbReference type="Pfam" id="PF02578">
    <property type="entry name" value="Cu-oxidase_4"/>
    <property type="match status" value="1"/>
</dbReference>
<keyword evidence="5" id="KW-0378">Hydrolase</keyword>
<dbReference type="RefSeq" id="WP_272752878.1">
    <property type="nucleotide sequence ID" value="NZ_JAQQLF010000023.1"/>
</dbReference>
<name>A0ABT5J3V6_9NEIS</name>
<proteinExistence type="inferred from homology"/>
<dbReference type="PANTHER" id="PTHR30616">
    <property type="entry name" value="UNCHARACTERIZED PROTEIN YFIH"/>
    <property type="match status" value="1"/>
</dbReference>
<dbReference type="InterPro" id="IPR038371">
    <property type="entry name" value="Cu_polyphenol_OxRdtase_sf"/>
</dbReference>
<comment type="catalytic activity">
    <reaction evidence="7">
        <text>adenosine + H2O + H(+) = inosine + NH4(+)</text>
        <dbReference type="Rhea" id="RHEA:24408"/>
        <dbReference type="ChEBI" id="CHEBI:15377"/>
        <dbReference type="ChEBI" id="CHEBI:15378"/>
        <dbReference type="ChEBI" id="CHEBI:16335"/>
        <dbReference type="ChEBI" id="CHEBI:17596"/>
        <dbReference type="ChEBI" id="CHEBI:28938"/>
        <dbReference type="EC" id="3.5.4.4"/>
    </reaction>
    <physiologicalReaction direction="left-to-right" evidence="7">
        <dbReference type="Rhea" id="RHEA:24409"/>
    </physiologicalReaction>
</comment>
<dbReference type="NCBIfam" id="TIGR00726">
    <property type="entry name" value="peptidoglycan editing factor PgeF"/>
    <property type="match status" value="1"/>
</dbReference>
<evidence type="ECO:0000256" key="9">
    <source>
        <dbReference type="ARBA" id="ARBA00049893"/>
    </source>
</evidence>
<protein>
    <recommendedName>
        <fullName evidence="10">Purine nucleoside phosphorylase</fullName>
    </recommendedName>
</protein>
<evidence type="ECO:0000256" key="10">
    <source>
        <dbReference type="RuleBase" id="RU361274"/>
    </source>
</evidence>
<evidence type="ECO:0000256" key="3">
    <source>
        <dbReference type="ARBA" id="ARBA00022679"/>
    </source>
</evidence>
<keyword evidence="12" id="KW-1185">Reference proteome</keyword>
<evidence type="ECO:0000256" key="4">
    <source>
        <dbReference type="ARBA" id="ARBA00022723"/>
    </source>
</evidence>
<evidence type="ECO:0000313" key="12">
    <source>
        <dbReference type="Proteomes" id="UP001219956"/>
    </source>
</evidence>
<keyword evidence="3" id="KW-0808">Transferase</keyword>
<dbReference type="EMBL" id="JAQQLF010000023">
    <property type="protein sequence ID" value="MDC7718639.1"/>
    <property type="molecule type" value="Genomic_DNA"/>
</dbReference>
<keyword evidence="4" id="KW-0479">Metal-binding</keyword>
<dbReference type="CDD" id="cd16833">
    <property type="entry name" value="YfiH"/>
    <property type="match status" value="1"/>
</dbReference>
<reference evidence="11 12" key="1">
    <citation type="submission" date="2023-01" db="EMBL/GenBank/DDBJ databases">
        <title>Novel species of the genus Vogesella isolated from rivers.</title>
        <authorList>
            <person name="Lu H."/>
        </authorList>
    </citation>
    <scope>NUCLEOTIDE SEQUENCE [LARGE SCALE GENOMIC DNA]</scope>
    <source>
        <strain evidence="11 12">DC21W</strain>
    </source>
</reference>
<dbReference type="InterPro" id="IPR011324">
    <property type="entry name" value="Cytotoxic_necrot_fac-like_cat"/>
</dbReference>
<comment type="catalytic activity">
    <reaction evidence="9">
        <text>S-methyl-5'-thioadenosine + phosphate = 5-(methylsulfanyl)-alpha-D-ribose 1-phosphate + adenine</text>
        <dbReference type="Rhea" id="RHEA:11852"/>
        <dbReference type="ChEBI" id="CHEBI:16708"/>
        <dbReference type="ChEBI" id="CHEBI:17509"/>
        <dbReference type="ChEBI" id="CHEBI:43474"/>
        <dbReference type="ChEBI" id="CHEBI:58533"/>
        <dbReference type="EC" id="2.4.2.28"/>
    </reaction>
    <physiologicalReaction direction="left-to-right" evidence="9">
        <dbReference type="Rhea" id="RHEA:11853"/>
    </physiologicalReaction>
</comment>
<evidence type="ECO:0000256" key="1">
    <source>
        <dbReference type="ARBA" id="ARBA00000553"/>
    </source>
</evidence>
<comment type="similarity">
    <text evidence="2 10">Belongs to the purine nucleoside phosphorylase YfiH/LACC1 family.</text>
</comment>
<evidence type="ECO:0000256" key="7">
    <source>
        <dbReference type="ARBA" id="ARBA00047989"/>
    </source>
</evidence>
<comment type="catalytic activity">
    <reaction evidence="8">
        <text>adenosine + phosphate = alpha-D-ribose 1-phosphate + adenine</text>
        <dbReference type="Rhea" id="RHEA:27642"/>
        <dbReference type="ChEBI" id="CHEBI:16335"/>
        <dbReference type="ChEBI" id="CHEBI:16708"/>
        <dbReference type="ChEBI" id="CHEBI:43474"/>
        <dbReference type="ChEBI" id="CHEBI:57720"/>
        <dbReference type="EC" id="2.4.2.1"/>
    </reaction>
    <physiologicalReaction direction="left-to-right" evidence="8">
        <dbReference type="Rhea" id="RHEA:27643"/>
    </physiologicalReaction>
</comment>
<dbReference type="Gene3D" id="3.60.140.10">
    <property type="entry name" value="CNF1/YfiH-like putative cysteine hydrolases"/>
    <property type="match status" value="1"/>
</dbReference>
<evidence type="ECO:0000256" key="2">
    <source>
        <dbReference type="ARBA" id="ARBA00007353"/>
    </source>
</evidence>
<keyword evidence="6" id="KW-0862">Zinc</keyword>
<dbReference type="Proteomes" id="UP001219956">
    <property type="component" value="Unassembled WGS sequence"/>
</dbReference>
<organism evidence="11 12">
    <name type="scientific">Vogesella aquatica</name>
    <dbReference type="NCBI Taxonomy" id="2984206"/>
    <lineage>
        <taxon>Bacteria</taxon>
        <taxon>Pseudomonadati</taxon>
        <taxon>Pseudomonadota</taxon>
        <taxon>Betaproteobacteria</taxon>
        <taxon>Neisseriales</taxon>
        <taxon>Chromobacteriaceae</taxon>
        <taxon>Vogesella</taxon>
    </lineage>
</organism>
<gene>
    <name evidence="11" type="primary">pgeF</name>
    <name evidence="11" type="ORF">PQU95_15645</name>
</gene>
<evidence type="ECO:0000256" key="5">
    <source>
        <dbReference type="ARBA" id="ARBA00022801"/>
    </source>
</evidence>
<comment type="caution">
    <text evidence="11">The sequence shown here is derived from an EMBL/GenBank/DDBJ whole genome shotgun (WGS) entry which is preliminary data.</text>
</comment>
<accession>A0ABT5J3V6</accession>
<dbReference type="PANTHER" id="PTHR30616:SF2">
    <property type="entry name" value="PURINE NUCLEOSIDE PHOSPHORYLASE LACC1"/>
    <property type="match status" value="1"/>
</dbReference>